<sequence length="106" mass="12160">MERQRFTAEFKREAVRLMERGDKPVAQLALELGVPRNRLYKWREALQTEGAHAFRGSGRRSPQQQELAQLRKQVARLEQENTILKKATAYFASASKRGTPGSMDND</sequence>
<evidence type="ECO:0000256" key="1">
    <source>
        <dbReference type="ARBA" id="ARBA00009964"/>
    </source>
</evidence>
<dbReference type="EMBL" id="JAIQDJ010000051">
    <property type="protein sequence ID" value="MBZ4187245.1"/>
    <property type="molecule type" value="Genomic_DNA"/>
</dbReference>
<feature type="coiled-coil region" evidence="2">
    <location>
        <begin position="60"/>
        <end position="87"/>
    </location>
</feature>
<dbReference type="Proteomes" id="UP001430290">
    <property type="component" value="Unassembled WGS sequence"/>
</dbReference>
<dbReference type="InterPro" id="IPR002514">
    <property type="entry name" value="Transposase_8"/>
</dbReference>
<dbReference type="PANTHER" id="PTHR33215:SF13">
    <property type="entry name" value="PROTEIN DISTAL ANTENNA"/>
    <property type="match status" value="1"/>
</dbReference>
<dbReference type="RefSeq" id="WP_223629909.1">
    <property type="nucleotide sequence ID" value="NZ_JAIQDJ010000051.1"/>
</dbReference>
<organism evidence="3 4">
    <name type="scientific">Thermomonas beijingensis</name>
    <dbReference type="NCBI Taxonomy" id="2872701"/>
    <lineage>
        <taxon>Bacteria</taxon>
        <taxon>Pseudomonadati</taxon>
        <taxon>Pseudomonadota</taxon>
        <taxon>Gammaproteobacteria</taxon>
        <taxon>Lysobacterales</taxon>
        <taxon>Lysobacteraceae</taxon>
        <taxon>Thermomonas</taxon>
    </lineage>
</organism>
<accession>A0ABS7THL3</accession>
<dbReference type="InterPro" id="IPR009057">
    <property type="entry name" value="Homeodomain-like_sf"/>
</dbReference>
<evidence type="ECO:0000313" key="4">
    <source>
        <dbReference type="Proteomes" id="UP001430290"/>
    </source>
</evidence>
<keyword evidence="2" id="KW-0175">Coiled coil</keyword>
<dbReference type="PANTHER" id="PTHR33215">
    <property type="entry name" value="PROTEIN DISTAL ANTENNA"/>
    <property type="match status" value="1"/>
</dbReference>
<comment type="similarity">
    <text evidence="1">Belongs to the transposase 8 family.</text>
</comment>
<proteinExistence type="inferred from homology"/>
<comment type="caution">
    <text evidence="3">The sequence shown here is derived from an EMBL/GenBank/DDBJ whole genome shotgun (WGS) entry which is preliminary data.</text>
</comment>
<name>A0ABS7THL3_9GAMM</name>
<keyword evidence="4" id="KW-1185">Reference proteome</keyword>
<reference evidence="3" key="1">
    <citation type="submission" date="2021-09" db="EMBL/GenBank/DDBJ databases">
        <authorList>
            <person name="Wu T."/>
            <person name="Guo S.Z."/>
        </authorList>
    </citation>
    <scope>NUCLEOTIDE SEQUENCE</scope>
    <source>
        <strain evidence="3">RSS-23</strain>
    </source>
</reference>
<dbReference type="Pfam" id="PF01527">
    <property type="entry name" value="HTH_Tnp_1"/>
    <property type="match status" value="1"/>
</dbReference>
<dbReference type="SUPFAM" id="SSF46689">
    <property type="entry name" value="Homeodomain-like"/>
    <property type="match status" value="1"/>
</dbReference>
<dbReference type="InterPro" id="IPR051839">
    <property type="entry name" value="RD_transcriptional_regulator"/>
</dbReference>
<evidence type="ECO:0000256" key="2">
    <source>
        <dbReference type="SAM" id="Coils"/>
    </source>
</evidence>
<evidence type="ECO:0000313" key="3">
    <source>
        <dbReference type="EMBL" id="MBZ4187245.1"/>
    </source>
</evidence>
<gene>
    <name evidence="3" type="ORF">K7B09_13025</name>
</gene>
<protein>
    <submittedName>
        <fullName evidence="3">Transposase</fullName>
    </submittedName>
</protein>
<dbReference type="Gene3D" id="1.10.10.60">
    <property type="entry name" value="Homeodomain-like"/>
    <property type="match status" value="1"/>
</dbReference>